<evidence type="ECO:0000313" key="10">
    <source>
        <dbReference type="EMBL" id="OJJ66382.1"/>
    </source>
</evidence>
<gene>
    <name evidence="10" type="ORF">ASPBRDRAFT_49008</name>
</gene>
<dbReference type="STRING" id="767769.A0A1L9U416"/>
<dbReference type="SMART" id="SM00066">
    <property type="entry name" value="GAL4"/>
    <property type="match status" value="2"/>
</dbReference>
<dbReference type="Pfam" id="PF00172">
    <property type="entry name" value="Zn_clus"/>
    <property type="match status" value="1"/>
</dbReference>
<evidence type="ECO:0000256" key="3">
    <source>
        <dbReference type="ARBA" id="ARBA00023015"/>
    </source>
</evidence>
<evidence type="ECO:0000313" key="11">
    <source>
        <dbReference type="Proteomes" id="UP000184499"/>
    </source>
</evidence>
<dbReference type="GeneID" id="93578706"/>
<dbReference type="InterPro" id="IPR007219">
    <property type="entry name" value="XnlR_reg_dom"/>
</dbReference>
<dbReference type="RefSeq" id="XP_067473632.1">
    <property type="nucleotide sequence ID" value="XM_067626218.1"/>
</dbReference>
<evidence type="ECO:0000256" key="4">
    <source>
        <dbReference type="ARBA" id="ARBA00023026"/>
    </source>
</evidence>
<evidence type="ECO:0000256" key="6">
    <source>
        <dbReference type="ARBA" id="ARBA00023163"/>
    </source>
</evidence>
<reference evidence="11" key="1">
    <citation type="journal article" date="2017" name="Genome Biol.">
        <title>Comparative genomics reveals high biological diversity and specific adaptations in the industrially and medically important fungal genus Aspergillus.</title>
        <authorList>
            <person name="de Vries R.P."/>
            <person name="Riley R."/>
            <person name="Wiebenga A."/>
            <person name="Aguilar-Osorio G."/>
            <person name="Amillis S."/>
            <person name="Uchima C.A."/>
            <person name="Anderluh G."/>
            <person name="Asadollahi M."/>
            <person name="Askin M."/>
            <person name="Barry K."/>
            <person name="Battaglia E."/>
            <person name="Bayram O."/>
            <person name="Benocci T."/>
            <person name="Braus-Stromeyer S.A."/>
            <person name="Caldana C."/>
            <person name="Canovas D."/>
            <person name="Cerqueira G.C."/>
            <person name="Chen F."/>
            <person name="Chen W."/>
            <person name="Choi C."/>
            <person name="Clum A."/>
            <person name="Dos Santos R.A."/>
            <person name="Damasio A.R."/>
            <person name="Diallinas G."/>
            <person name="Emri T."/>
            <person name="Fekete E."/>
            <person name="Flipphi M."/>
            <person name="Freyberg S."/>
            <person name="Gallo A."/>
            <person name="Gournas C."/>
            <person name="Habgood R."/>
            <person name="Hainaut M."/>
            <person name="Harispe M.L."/>
            <person name="Henrissat B."/>
            <person name="Hilden K.S."/>
            <person name="Hope R."/>
            <person name="Hossain A."/>
            <person name="Karabika E."/>
            <person name="Karaffa L."/>
            <person name="Karanyi Z."/>
            <person name="Krasevec N."/>
            <person name="Kuo A."/>
            <person name="Kusch H."/>
            <person name="LaButti K."/>
            <person name="Lagendijk E.L."/>
            <person name="Lapidus A."/>
            <person name="Levasseur A."/>
            <person name="Lindquist E."/>
            <person name="Lipzen A."/>
            <person name="Logrieco A.F."/>
            <person name="MacCabe A."/>
            <person name="Maekelae M.R."/>
            <person name="Malavazi I."/>
            <person name="Melin P."/>
            <person name="Meyer V."/>
            <person name="Mielnichuk N."/>
            <person name="Miskei M."/>
            <person name="Molnar A.P."/>
            <person name="Mule G."/>
            <person name="Ngan C.Y."/>
            <person name="Orejas M."/>
            <person name="Orosz E."/>
            <person name="Ouedraogo J.P."/>
            <person name="Overkamp K.M."/>
            <person name="Park H.-S."/>
            <person name="Perrone G."/>
            <person name="Piumi F."/>
            <person name="Punt P.J."/>
            <person name="Ram A.F."/>
            <person name="Ramon A."/>
            <person name="Rauscher S."/>
            <person name="Record E."/>
            <person name="Riano-Pachon D.M."/>
            <person name="Robert V."/>
            <person name="Roehrig J."/>
            <person name="Ruller R."/>
            <person name="Salamov A."/>
            <person name="Salih N.S."/>
            <person name="Samson R.A."/>
            <person name="Sandor E."/>
            <person name="Sanguinetti M."/>
            <person name="Schuetze T."/>
            <person name="Sepcic K."/>
            <person name="Shelest E."/>
            <person name="Sherlock G."/>
            <person name="Sophianopoulou V."/>
            <person name="Squina F.M."/>
            <person name="Sun H."/>
            <person name="Susca A."/>
            <person name="Todd R.B."/>
            <person name="Tsang A."/>
            <person name="Unkles S.E."/>
            <person name="van de Wiele N."/>
            <person name="van Rossen-Uffink D."/>
            <person name="Oliveira J.V."/>
            <person name="Vesth T.C."/>
            <person name="Visser J."/>
            <person name="Yu J.-H."/>
            <person name="Zhou M."/>
            <person name="Andersen M.R."/>
            <person name="Archer D.B."/>
            <person name="Baker S.E."/>
            <person name="Benoit I."/>
            <person name="Brakhage A.A."/>
            <person name="Braus G.H."/>
            <person name="Fischer R."/>
            <person name="Frisvad J.C."/>
            <person name="Goldman G.H."/>
            <person name="Houbraken J."/>
            <person name="Oakley B."/>
            <person name="Pocsi I."/>
            <person name="Scazzocchio C."/>
            <person name="Seiboth B."/>
            <person name="vanKuyk P.A."/>
            <person name="Wortman J."/>
            <person name="Dyer P.S."/>
            <person name="Grigoriev I.V."/>
        </authorList>
    </citation>
    <scope>NUCLEOTIDE SEQUENCE [LARGE SCALE GENOMIC DNA]</scope>
    <source>
        <strain evidence="11">CBS 101740 / IMI 381727 / IBT 21946</strain>
    </source>
</reference>
<evidence type="ECO:0000259" key="9">
    <source>
        <dbReference type="PROSITE" id="PS50048"/>
    </source>
</evidence>
<dbReference type="GO" id="GO:0009893">
    <property type="term" value="P:positive regulation of metabolic process"/>
    <property type="evidence" value="ECO:0007669"/>
    <property type="project" value="UniProtKB-ARBA"/>
</dbReference>
<dbReference type="VEuPathDB" id="FungiDB:ASPBRDRAFT_49008"/>
<dbReference type="PANTHER" id="PTHR47338">
    <property type="entry name" value="ZN(II)2CYS6 TRANSCRIPTION FACTOR (EUROFUNG)-RELATED"/>
    <property type="match status" value="1"/>
</dbReference>
<dbReference type="GO" id="GO:0008270">
    <property type="term" value="F:zinc ion binding"/>
    <property type="evidence" value="ECO:0007669"/>
    <property type="project" value="InterPro"/>
</dbReference>
<evidence type="ECO:0000256" key="2">
    <source>
        <dbReference type="ARBA" id="ARBA00022723"/>
    </source>
</evidence>
<evidence type="ECO:0000256" key="7">
    <source>
        <dbReference type="ARBA" id="ARBA00023242"/>
    </source>
</evidence>
<dbReference type="GO" id="GO:0006351">
    <property type="term" value="P:DNA-templated transcription"/>
    <property type="evidence" value="ECO:0007669"/>
    <property type="project" value="InterPro"/>
</dbReference>
<comment type="subcellular location">
    <subcellularLocation>
        <location evidence="1">Nucleus</location>
    </subcellularLocation>
</comment>
<dbReference type="Proteomes" id="UP000184499">
    <property type="component" value="Unassembled WGS sequence"/>
</dbReference>
<dbReference type="SUPFAM" id="SSF57701">
    <property type="entry name" value="Zn2/Cys6 DNA-binding domain"/>
    <property type="match status" value="2"/>
</dbReference>
<sequence length="749" mass="84188">MHKVVRVQRTRSGCQTCRTRKIKCDEHRPVCGRCLKGNRTCNWASDDRKRSRPSRRPNATACDFCREKKLRCIGDVRDKCDRCRAWGIDCLRAPDCPDRGPPALSMNKGTLHALQKNNVDQNRHSSRGRGSDSANTSIPESEASASISLGRLPDGNELEELVQLYFASVHHFGFFAFVNPIHFRRLCAQGKPPRELTLMMIASATRFAAPVTPDNIAKADAWADAAIQSLTPQIYQGFGVIQLMALLLAQHYDLARGKFTSAWLLGASCARMMQMMSLHTFDRKYPADFPSPHRLSPLLSREALRRVAWCTFYLDSMIDGGRYGSQTIEERSFRIQLPCDQDSFLSNEQVKTEPLFLGRMDSSNPVEAGLPRAPLDMWAYILRAAAARRRVLHFAFRASHQDQSIETLSTQLSALQADVEEVIAALPRRLQFNTDNVFLHHDRLGTFILLHVLRHNLFIILGRAALLIFSHDPTRRDMVVQARRSRIAHALAISGLVKEGLEKDIIFDPHIGIQSYVALEILLFEPRRLAAVDISSDPKSPEFINAIGHLLTVIRHLAGRSEFSKDLYLEAAYRMIKCDFTRLLTQEDLTLIQSHDHNLVGQDVAEYDFRDFRKARAERLAHLSRTSSYHVMHAAPDEVLLDDSIGRETPEMPSAPSPRLDALDVCNTIPQNSAVQVPPTGPHDDSNSSAGVNVEGYGAVRAEWPLGQFIESEDADDLFSSLHWFWSLNESTDNSGSSPLPDAFQSVYL</sequence>
<dbReference type="OMA" id="FRASHQD"/>
<dbReference type="InterPro" id="IPR050815">
    <property type="entry name" value="TF_fung"/>
</dbReference>
<keyword evidence="5" id="KW-0238">DNA-binding</keyword>
<feature type="domain" description="Zn(2)-C6 fungal-type" evidence="9">
    <location>
        <begin position="13"/>
        <end position="43"/>
    </location>
</feature>
<evidence type="ECO:0000256" key="5">
    <source>
        <dbReference type="ARBA" id="ARBA00023125"/>
    </source>
</evidence>
<dbReference type="AlphaFoldDB" id="A0A1L9U416"/>
<evidence type="ECO:0000256" key="8">
    <source>
        <dbReference type="SAM" id="MobiDB-lite"/>
    </source>
</evidence>
<dbReference type="Pfam" id="PF04082">
    <property type="entry name" value="Fungal_trans"/>
    <property type="match status" value="1"/>
</dbReference>
<feature type="compositionally biased region" description="Low complexity" evidence="8">
    <location>
        <begin position="137"/>
        <end position="148"/>
    </location>
</feature>
<evidence type="ECO:0000256" key="1">
    <source>
        <dbReference type="ARBA" id="ARBA00004123"/>
    </source>
</evidence>
<accession>A0A1L9U416</accession>
<dbReference type="Gene3D" id="4.10.240.10">
    <property type="entry name" value="Zn(2)-C6 fungal-type DNA-binding domain"/>
    <property type="match status" value="2"/>
</dbReference>
<keyword evidence="6" id="KW-0804">Transcription</keyword>
<proteinExistence type="predicted"/>
<dbReference type="GO" id="GO:0005634">
    <property type="term" value="C:nucleus"/>
    <property type="evidence" value="ECO:0007669"/>
    <property type="project" value="UniProtKB-SubCell"/>
</dbReference>
<feature type="region of interest" description="Disordered" evidence="8">
    <location>
        <begin position="672"/>
        <end position="692"/>
    </location>
</feature>
<keyword evidence="2" id="KW-0479">Metal-binding</keyword>
<name>A0A1L9U416_ASPBC</name>
<keyword evidence="11" id="KW-1185">Reference proteome</keyword>
<keyword evidence="3" id="KW-0805">Transcription regulation</keyword>
<dbReference type="PROSITE" id="PS00463">
    <property type="entry name" value="ZN2_CY6_FUNGAL_1"/>
    <property type="match status" value="2"/>
</dbReference>
<organism evidence="10 11">
    <name type="scientific">Aspergillus brasiliensis (strain CBS 101740 / IMI 381727 / IBT 21946)</name>
    <dbReference type="NCBI Taxonomy" id="767769"/>
    <lineage>
        <taxon>Eukaryota</taxon>
        <taxon>Fungi</taxon>
        <taxon>Dikarya</taxon>
        <taxon>Ascomycota</taxon>
        <taxon>Pezizomycotina</taxon>
        <taxon>Eurotiomycetes</taxon>
        <taxon>Eurotiomycetidae</taxon>
        <taxon>Eurotiales</taxon>
        <taxon>Aspergillaceae</taxon>
        <taxon>Aspergillus</taxon>
        <taxon>Aspergillus subgen. Circumdati</taxon>
    </lineage>
</organism>
<keyword evidence="4" id="KW-0843">Virulence</keyword>
<protein>
    <recommendedName>
        <fullName evidence="9">Zn(2)-C6 fungal-type domain-containing protein</fullName>
    </recommendedName>
</protein>
<feature type="region of interest" description="Disordered" evidence="8">
    <location>
        <begin position="117"/>
        <end position="148"/>
    </location>
</feature>
<dbReference type="GO" id="GO:0000981">
    <property type="term" value="F:DNA-binding transcription factor activity, RNA polymerase II-specific"/>
    <property type="evidence" value="ECO:0007669"/>
    <property type="project" value="InterPro"/>
</dbReference>
<dbReference type="PROSITE" id="PS50048">
    <property type="entry name" value="ZN2_CY6_FUNGAL_2"/>
    <property type="match status" value="2"/>
</dbReference>
<dbReference type="CDD" id="cd00067">
    <property type="entry name" value="GAL4"/>
    <property type="match status" value="2"/>
</dbReference>
<dbReference type="OrthoDB" id="2563500at2759"/>
<dbReference type="InterPro" id="IPR036864">
    <property type="entry name" value="Zn2-C6_fun-type_DNA-bd_sf"/>
</dbReference>
<feature type="domain" description="Zn(2)-C6 fungal-type" evidence="9">
    <location>
        <begin position="61"/>
        <end position="90"/>
    </location>
</feature>
<dbReference type="GO" id="GO:0003677">
    <property type="term" value="F:DNA binding"/>
    <property type="evidence" value="ECO:0007669"/>
    <property type="project" value="UniProtKB-KW"/>
</dbReference>
<dbReference type="PANTHER" id="PTHR47338:SF27">
    <property type="entry name" value="ZN(II)2CYS6 TRANSCRIPTION FACTOR (EUROFUNG)"/>
    <property type="match status" value="1"/>
</dbReference>
<dbReference type="InterPro" id="IPR001138">
    <property type="entry name" value="Zn2Cys6_DnaBD"/>
</dbReference>
<dbReference type="EMBL" id="KV878699">
    <property type="protein sequence ID" value="OJJ66382.1"/>
    <property type="molecule type" value="Genomic_DNA"/>
</dbReference>
<dbReference type="CDD" id="cd12148">
    <property type="entry name" value="fungal_TF_MHR"/>
    <property type="match status" value="1"/>
</dbReference>
<keyword evidence="7" id="KW-0539">Nucleus</keyword>